<evidence type="ECO:0000256" key="3">
    <source>
        <dbReference type="ARBA" id="ARBA00017073"/>
    </source>
</evidence>
<dbReference type="GO" id="GO:0051539">
    <property type="term" value="F:4 iron, 4 sulfur cluster binding"/>
    <property type="evidence" value="ECO:0007669"/>
    <property type="project" value="UniProtKB-KW"/>
</dbReference>
<dbReference type="PANTHER" id="PTHR11615">
    <property type="entry name" value="NITRATE, FORMATE, IRON DEHYDROGENASE"/>
    <property type="match status" value="1"/>
</dbReference>
<dbReference type="FunFam" id="3.30.70.20:FF:000042">
    <property type="entry name" value="Cytosolic Fe-S cluster assembly factor NAR1"/>
    <property type="match status" value="1"/>
</dbReference>
<name>A0A8H8QQW8_9BASI</name>
<gene>
    <name evidence="12" type="ORF">UBRO2_03949</name>
</gene>
<feature type="region of interest" description="Disordered" evidence="10">
    <location>
        <begin position="154"/>
        <end position="177"/>
    </location>
</feature>
<dbReference type="InterPro" id="IPR009016">
    <property type="entry name" value="Fe_hydrogenase"/>
</dbReference>
<dbReference type="SUPFAM" id="SSF53920">
    <property type="entry name" value="Fe-only hydrogenase"/>
    <property type="match status" value="1"/>
</dbReference>
<feature type="compositionally biased region" description="Low complexity" evidence="10">
    <location>
        <begin position="154"/>
        <end position="174"/>
    </location>
</feature>
<evidence type="ECO:0000256" key="4">
    <source>
        <dbReference type="ARBA" id="ARBA00022485"/>
    </source>
</evidence>
<dbReference type="Gene3D" id="3.30.560.10">
    <property type="entry name" value="Glucose Oxidase, domain 3"/>
    <property type="match status" value="1"/>
</dbReference>
<evidence type="ECO:0000256" key="8">
    <source>
        <dbReference type="ARBA" id="ARBA00025099"/>
    </source>
</evidence>
<dbReference type="EMBL" id="ULHB01000082">
    <property type="protein sequence ID" value="SYW80735.1"/>
    <property type="molecule type" value="Genomic_DNA"/>
</dbReference>
<evidence type="ECO:0000256" key="6">
    <source>
        <dbReference type="ARBA" id="ARBA00023004"/>
    </source>
</evidence>
<keyword evidence="6" id="KW-0408">Iron</keyword>
<evidence type="ECO:0000256" key="5">
    <source>
        <dbReference type="ARBA" id="ARBA00022723"/>
    </source>
</evidence>
<dbReference type="Gene3D" id="3.40.950.10">
    <property type="entry name" value="Fe-only Hydrogenase (Larger Subunit), Chain L, domain 3"/>
    <property type="match status" value="1"/>
</dbReference>
<dbReference type="InterPro" id="IPR004108">
    <property type="entry name" value="Fe_hydrogenase_lsu_C"/>
</dbReference>
<dbReference type="Proteomes" id="UP000658997">
    <property type="component" value="Unassembled WGS sequence"/>
</dbReference>
<accession>A0A8H8QQW8</accession>
<comment type="similarity">
    <text evidence="1">Belongs to the NARF family.</text>
</comment>
<evidence type="ECO:0000256" key="9">
    <source>
        <dbReference type="ARBA" id="ARBA00031269"/>
    </source>
</evidence>
<feature type="region of interest" description="Disordered" evidence="10">
    <location>
        <begin position="26"/>
        <end position="49"/>
    </location>
</feature>
<comment type="caution">
    <text evidence="12">The sequence shown here is derived from an EMBL/GenBank/DDBJ whole genome shotgun (WGS) entry which is preliminary data.</text>
</comment>
<feature type="region of interest" description="Disordered" evidence="10">
    <location>
        <begin position="511"/>
        <end position="580"/>
    </location>
</feature>
<protein>
    <recommendedName>
        <fullName evidence="2">Cytosolic Fe-S cluster assembly factor NAR1</fullName>
    </recommendedName>
    <alternativeName>
        <fullName evidence="3">Cytosolic Fe-S cluster assembly factor nar1</fullName>
    </alternativeName>
    <alternativeName>
        <fullName evidence="9">Nuclear architecture-related protein 1</fullName>
    </alternativeName>
</protein>
<feature type="compositionally biased region" description="Polar residues" evidence="10">
    <location>
        <begin position="39"/>
        <end position="49"/>
    </location>
</feature>
<feature type="region of interest" description="Disordered" evidence="10">
    <location>
        <begin position="618"/>
        <end position="681"/>
    </location>
</feature>
<keyword evidence="7" id="KW-0411">Iron-sulfur</keyword>
<evidence type="ECO:0000259" key="11">
    <source>
        <dbReference type="Pfam" id="PF02906"/>
    </source>
</evidence>
<feature type="compositionally biased region" description="Polar residues" evidence="10">
    <location>
        <begin position="624"/>
        <end position="634"/>
    </location>
</feature>
<evidence type="ECO:0000313" key="13">
    <source>
        <dbReference type="Proteomes" id="UP000658997"/>
    </source>
</evidence>
<proteinExistence type="inferred from homology"/>
<sequence length="886" mass="96726">MAFSGALTLTDLNDYLGPSQACIKPVEGADAPTDHHTSSSDQIHSAASASTQIAIDRDGSYYESTSASTSAATASGSKPRQRTKLETAQISLNDCLACSGCVTSAESVLITMQSQEELRRAVAEVHSSTRPKLLVASISTQSLASLSAKYTFQQNQQQKTSSPSTSESSSESNQARPSTLPLRVLLHRISYFLKTVFQFDHVYDTTFARHIALKEHEREFFQRRANSHKRAKLNNDAATTSDEPTLPMLASACPGWICYAEKTHGELLPCVSTTKSPQQVAGVIAKRFLPHRLGLQTRPSSSTDDPASSQPNIYHLTVMPCYDKKLEASRPDFYDDITNTKEVDCVLTTGELDKLMLDQGFDLCAPVPGEQETMQQSLADLSLEQALGRGASEPNANTVAILPHFPELLDQPGSSSGGYLFNLMRAVWLDWISQHWDQFPESVRERGVLPKLDVRVIRTADFTEFILRAPAQLTLDVEPETNLSWSILFRGAQCYGFRNLQNLVRKLQKQTGARNTRRAAGRLVDPDGNPVGAGPGRNRAAARARARGRGGMIRRGRGNAAVSKSSPLNPDAPQEAMTATTTTTRLILAQEEEEEERGYDYVEVMACPSGCVNGGGQIRPPTLDATQSSTTNDTLDPEGYSKGGWAAEQTNGTDDLELMLHNKKNPSGQGGNDDDDDDDAEMIDGTKQKEIKGWQGTSKEWVRRVEEAYWQGSSVAHTPVNIAAINKGDTPLSSSNAKSIRTEDHQRLFESLAVLHPPEQKQATEIKAYADLLAELVVQELSHLAAAIPAGSNLDEVALDKARNKLFRTQYRAVQDEAVNGLAVQWSWKPTIITLLFNPQARGTVELQSRNAPSHLPINHTHLSNPLDLAILAEANQFGADVVSGP</sequence>
<organism evidence="12 13">
    <name type="scientific">Ustilago bromivora</name>
    <dbReference type="NCBI Taxonomy" id="307758"/>
    <lineage>
        <taxon>Eukaryota</taxon>
        <taxon>Fungi</taxon>
        <taxon>Dikarya</taxon>
        <taxon>Basidiomycota</taxon>
        <taxon>Ustilaginomycotina</taxon>
        <taxon>Ustilaginomycetes</taxon>
        <taxon>Ustilaginales</taxon>
        <taxon>Ustilaginaceae</taxon>
        <taxon>Ustilago</taxon>
    </lineage>
</organism>
<evidence type="ECO:0000256" key="10">
    <source>
        <dbReference type="SAM" id="MobiDB-lite"/>
    </source>
</evidence>
<dbReference type="InterPro" id="IPR050340">
    <property type="entry name" value="Cytosolic_Fe-S_CAF"/>
</dbReference>
<evidence type="ECO:0000256" key="7">
    <source>
        <dbReference type="ARBA" id="ARBA00023014"/>
    </source>
</evidence>
<dbReference type="Pfam" id="PF02906">
    <property type="entry name" value="Fe_hyd_lg_C"/>
    <property type="match status" value="1"/>
</dbReference>
<comment type="function">
    <text evidence="8">Component of the cytosolic Fe/S protein assembly machinery. Required for maturation of extramitochondrial Fe/S proteins. May play a role in the transfer of pre-assembled Fe/S clusters to target apoproteins.</text>
</comment>
<evidence type="ECO:0000256" key="2">
    <source>
        <dbReference type="ARBA" id="ARBA00015854"/>
    </source>
</evidence>
<keyword evidence="5" id="KW-0479">Metal-binding</keyword>
<feature type="compositionally biased region" description="Basic residues" evidence="10">
    <location>
        <begin position="540"/>
        <end position="557"/>
    </location>
</feature>
<keyword evidence="13" id="KW-1185">Reference proteome</keyword>
<keyword evidence="4" id="KW-0004">4Fe-4S</keyword>
<feature type="domain" description="Iron hydrogenase large subunit C-terminal" evidence="11">
    <location>
        <begin position="184"/>
        <end position="615"/>
    </location>
</feature>
<feature type="compositionally biased region" description="Acidic residues" evidence="10">
    <location>
        <begin position="672"/>
        <end position="681"/>
    </location>
</feature>
<dbReference type="GO" id="GO:0046872">
    <property type="term" value="F:metal ion binding"/>
    <property type="evidence" value="ECO:0007669"/>
    <property type="project" value="UniProtKB-KW"/>
</dbReference>
<reference evidence="12" key="1">
    <citation type="submission" date="2018-08" db="EMBL/GenBank/DDBJ databases">
        <authorList>
            <person name="Guldener U."/>
        </authorList>
    </citation>
    <scope>NUCLEOTIDE SEQUENCE</scope>
    <source>
        <strain evidence="12">UB2</strain>
    </source>
</reference>
<evidence type="ECO:0000313" key="12">
    <source>
        <dbReference type="EMBL" id="SYW80735.1"/>
    </source>
</evidence>
<evidence type="ECO:0000256" key="1">
    <source>
        <dbReference type="ARBA" id="ARBA00006596"/>
    </source>
</evidence>
<dbReference type="Gene3D" id="3.40.50.1780">
    <property type="match status" value="1"/>
</dbReference>
<dbReference type="AlphaFoldDB" id="A0A8H8QQW8"/>
<dbReference type="SUPFAM" id="SSF54373">
    <property type="entry name" value="FAD-linked reductases, C-terminal domain"/>
    <property type="match status" value="1"/>
</dbReference>